<dbReference type="InterPro" id="IPR017871">
    <property type="entry name" value="ABC_transporter-like_CS"/>
</dbReference>
<keyword evidence="5" id="KW-0547">Nucleotide-binding</keyword>
<dbReference type="eggNOG" id="COG1129">
    <property type="taxonomic scope" value="Bacteria"/>
</dbReference>
<dbReference type="HOGENOM" id="CLU_000604_92_3_11"/>
<feature type="domain" description="ABC transporter" evidence="9">
    <location>
        <begin position="271"/>
        <end position="514"/>
    </location>
</feature>
<keyword evidence="3" id="KW-1003">Cell membrane</keyword>
<dbReference type="GO" id="GO:0005886">
    <property type="term" value="C:plasma membrane"/>
    <property type="evidence" value="ECO:0007669"/>
    <property type="project" value="UniProtKB-SubCell"/>
</dbReference>
<evidence type="ECO:0000259" key="9">
    <source>
        <dbReference type="PROSITE" id="PS50893"/>
    </source>
</evidence>
<dbReference type="OrthoDB" id="39350at2"/>
<dbReference type="EMBL" id="CP000474">
    <property type="protein sequence ID" value="ABM08192.1"/>
    <property type="molecule type" value="Genomic_DNA"/>
</dbReference>
<dbReference type="AlphaFoldDB" id="A1R1Q1"/>
<dbReference type="GO" id="GO:0016887">
    <property type="term" value="F:ATP hydrolysis activity"/>
    <property type="evidence" value="ECO:0007669"/>
    <property type="project" value="InterPro"/>
</dbReference>
<accession>A1R1Q1</accession>
<dbReference type="RefSeq" id="WP_011773111.1">
    <property type="nucleotide sequence ID" value="NC_008711.1"/>
</dbReference>
<dbReference type="CDD" id="cd03216">
    <property type="entry name" value="ABC_Carb_Monos_I"/>
    <property type="match status" value="1"/>
</dbReference>
<evidence type="ECO:0000256" key="1">
    <source>
        <dbReference type="ARBA" id="ARBA00004202"/>
    </source>
</evidence>
<evidence type="ECO:0000313" key="11">
    <source>
        <dbReference type="Proteomes" id="UP000000637"/>
    </source>
</evidence>
<reference evidence="10 11" key="1">
    <citation type="journal article" date="2006" name="PLoS Genet.">
        <title>Secrets of soil survival revealed by the genome sequence of Arthrobacter aurescens TC1.</title>
        <authorList>
            <person name="Mongodin E.F."/>
            <person name="Shapir N."/>
            <person name="Daugherty S.C."/>
            <person name="DeBoy R.T."/>
            <person name="Emerson J.B."/>
            <person name="Shvartzbeyn A."/>
            <person name="Radune D."/>
            <person name="Vamathevan J."/>
            <person name="Riggs F."/>
            <person name="Grinberg V."/>
            <person name="Khouri H."/>
            <person name="Wackett L.P."/>
            <person name="Nelson K.E."/>
            <person name="Sadowsky M.J."/>
        </authorList>
    </citation>
    <scope>NUCLEOTIDE SEQUENCE [LARGE SCALE GENOMIC DNA]</scope>
    <source>
        <strain evidence="10 11">TC1</strain>
    </source>
</reference>
<evidence type="ECO:0000256" key="6">
    <source>
        <dbReference type="ARBA" id="ARBA00022840"/>
    </source>
</evidence>
<dbReference type="PANTHER" id="PTHR43790:SF9">
    <property type="entry name" value="GALACTOFURANOSE TRANSPORTER ATP-BINDING PROTEIN YTFR"/>
    <property type="match status" value="1"/>
</dbReference>
<dbReference type="PROSITE" id="PS50893">
    <property type="entry name" value="ABC_TRANSPORTER_2"/>
    <property type="match status" value="2"/>
</dbReference>
<dbReference type="GO" id="GO:0005524">
    <property type="term" value="F:ATP binding"/>
    <property type="evidence" value="ECO:0007669"/>
    <property type="project" value="UniProtKB-KW"/>
</dbReference>
<evidence type="ECO:0000256" key="7">
    <source>
        <dbReference type="ARBA" id="ARBA00022967"/>
    </source>
</evidence>
<dbReference type="InterPro" id="IPR003593">
    <property type="entry name" value="AAA+_ATPase"/>
</dbReference>
<dbReference type="InterPro" id="IPR027417">
    <property type="entry name" value="P-loop_NTPase"/>
</dbReference>
<dbReference type="KEGG" id="aau:AAur_0347"/>
<protein>
    <submittedName>
        <fullName evidence="10">D-ribose transport system ATP-binding protein</fullName>
    </submittedName>
</protein>
<dbReference type="PROSITE" id="PS00211">
    <property type="entry name" value="ABC_TRANSPORTER_1"/>
    <property type="match status" value="1"/>
</dbReference>
<dbReference type="InterPro" id="IPR050107">
    <property type="entry name" value="ABC_carbohydrate_import_ATPase"/>
</dbReference>
<comment type="subcellular location">
    <subcellularLocation>
        <location evidence="1">Cell membrane</location>
        <topology evidence="1">Peripheral membrane protein</topology>
    </subcellularLocation>
</comment>
<dbReference type="Pfam" id="PF00005">
    <property type="entry name" value="ABC_tran"/>
    <property type="match status" value="2"/>
</dbReference>
<sequence>MTAPVGLALRPLIAVSGVSKAYPGTQALANINLEVMPGEIHGIAGQNGAGKSTLVRILSGVERPDSGTILIDGEAVTLDNPQAAHRARIMTVHQELSLVPHLSVAENIYVGELPRTAGGTIHWSRVRSQAREQLLRLGFDIDVRATVASLPIAHRQAVEIAKALTRDARVLILDEPTATLPRHDLNQLFDLLQQLKKLGLAIIYISHHFDEMYAICDRISVFRDGQRVGLHDGDEKQHDAILQSMLGGVSPERSAKLQVGPGDMPRLGTGRTDGEVALSVRGLRDGHDLHGVDLDLHKGEVLGIAGLSGNGQSQLASALFGAEKSQHEAFLVNGRERRRQDPAHSIALGIGLLPEERKTQGLILTMSITRNITLASLPRFSPGYFLSKAKEQKAAIGMRDALAIKTAHVSEAVGNLSGGNQQKVALAKWLVSGVSTLIIVEPTRGVDVGAKLEIYELIRTFADQGGSVILITSEIDEALMCDRVLILSRGQTAGSVSRSEIEQRGEAAILDRFN</sequence>
<dbReference type="STRING" id="290340.AAur_0347"/>
<keyword evidence="4" id="KW-0677">Repeat</keyword>
<keyword evidence="2" id="KW-0813">Transport</keyword>
<evidence type="ECO:0000313" key="10">
    <source>
        <dbReference type="EMBL" id="ABM08192.1"/>
    </source>
</evidence>
<dbReference type="Gene3D" id="3.40.50.300">
    <property type="entry name" value="P-loop containing nucleotide triphosphate hydrolases"/>
    <property type="match status" value="2"/>
</dbReference>
<evidence type="ECO:0000256" key="4">
    <source>
        <dbReference type="ARBA" id="ARBA00022737"/>
    </source>
</evidence>
<gene>
    <name evidence="10" type="ordered locus">AAur_0347</name>
</gene>
<keyword evidence="6 10" id="KW-0067">ATP-binding</keyword>
<dbReference type="SUPFAM" id="SSF52540">
    <property type="entry name" value="P-loop containing nucleoside triphosphate hydrolases"/>
    <property type="match status" value="2"/>
</dbReference>
<dbReference type="SMART" id="SM00382">
    <property type="entry name" value="AAA"/>
    <property type="match status" value="2"/>
</dbReference>
<evidence type="ECO:0000256" key="8">
    <source>
        <dbReference type="ARBA" id="ARBA00023136"/>
    </source>
</evidence>
<dbReference type="FunFam" id="3.40.50.300:FF:000127">
    <property type="entry name" value="Ribose import ATP-binding protein RbsA"/>
    <property type="match status" value="1"/>
</dbReference>
<keyword evidence="7" id="KW-1278">Translocase</keyword>
<dbReference type="InterPro" id="IPR003439">
    <property type="entry name" value="ABC_transporter-like_ATP-bd"/>
</dbReference>
<feature type="domain" description="ABC transporter" evidence="9">
    <location>
        <begin position="13"/>
        <end position="249"/>
    </location>
</feature>
<dbReference type="PANTHER" id="PTHR43790">
    <property type="entry name" value="CARBOHYDRATE TRANSPORT ATP-BINDING PROTEIN MG119-RELATED"/>
    <property type="match status" value="1"/>
</dbReference>
<dbReference type="Proteomes" id="UP000000637">
    <property type="component" value="Chromosome"/>
</dbReference>
<evidence type="ECO:0000256" key="2">
    <source>
        <dbReference type="ARBA" id="ARBA00022448"/>
    </source>
</evidence>
<evidence type="ECO:0000256" key="5">
    <source>
        <dbReference type="ARBA" id="ARBA00022741"/>
    </source>
</evidence>
<organism evidence="10 11">
    <name type="scientific">Paenarthrobacter aurescens (strain TC1)</name>
    <dbReference type="NCBI Taxonomy" id="290340"/>
    <lineage>
        <taxon>Bacteria</taxon>
        <taxon>Bacillati</taxon>
        <taxon>Actinomycetota</taxon>
        <taxon>Actinomycetes</taxon>
        <taxon>Micrococcales</taxon>
        <taxon>Micrococcaceae</taxon>
        <taxon>Paenarthrobacter</taxon>
    </lineage>
</organism>
<keyword evidence="11" id="KW-1185">Reference proteome</keyword>
<evidence type="ECO:0000256" key="3">
    <source>
        <dbReference type="ARBA" id="ARBA00022475"/>
    </source>
</evidence>
<dbReference type="CDD" id="cd03215">
    <property type="entry name" value="ABC_Carb_Monos_II"/>
    <property type="match status" value="1"/>
</dbReference>
<keyword evidence="8" id="KW-0472">Membrane</keyword>
<name>A1R1Q1_PAEAT</name>
<proteinExistence type="predicted"/>